<dbReference type="EMBL" id="JAEUBG010002296">
    <property type="protein sequence ID" value="KAH3684864.1"/>
    <property type="molecule type" value="Genomic_DNA"/>
</dbReference>
<sequence>MLPKFLLSLLVQVFIFASFQPTEAKFSSLNPVKLTVHHINVKSAEILQDTLRSASKIFHFSNNTNVTGLEQKYENTLVIQSSQQETVESTDIADNSDSFGLTKQTYDFYQSYKSTFDSIAKDYHLPRGSSLGLKTLKNRIAGKFKGSKSKKIKEIPLCNDDMLKPGSSFSGLCRRPEAQKLSYVTNNLYKSGFKFRKIYSTGVKLQNSILSKIIKTYSCALGVVIGSPLCSVARQFEMYTKVLSESLVVTLNEVEKESTSDRLLKITTKFYQKVNDDDRYPVKAALFTDDGRHIDIKDIINEASARIYNEKIFTHCIFKYPGGESVAFYMNKMNEDFGISMIFPQFDESKQFQEIENLRIRVPQDAKTVVNNGTVKVLKKPKSSKNQFGDEPWKDEYTTYLQVQQYIDTSILQKLFSKVSINEAVTRKVFFNVEEQLRIGAYLTDLVNAEVLYDGKRISGALLNTPLTKFRVAISETAQHGIIW</sequence>
<evidence type="ECO:0000313" key="2">
    <source>
        <dbReference type="EMBL" id="KAH3684864.1"/>
    </source>
</evidence>
<keyword evidence="1" id="KW-0732">Signal</keyword>
<organism evidence="2 3">
    <name type="scientific">Wickerhamomyces pijperi</name>
    <name type="common">Yeast</name>
    <name type="synonym">Pichia pijperi</name>
    <dbReference type="NCBI Taxonomy" id="599730"/>
    <lineage>
        <taxon>Eukaryota</taxon>
        <taxon>Fungi</taxon>
        <taxon>Dikarya</taxon>
        <taxon>Ascomycota</taxon>
        <taxon>Saccharomycotina</taxon>
        <taxon>Saccharomycetes</taxon>
        <taxon>Phaffomycetales</taxon>
        <taxon>Wickerhamomycetaceae</taxon>
        <taxon>Wickerhamomyces</taxon>
    </lineage>
</organism>
<reference evidence="2" key="2">
    <citation type="submission" date="2021-01" db="EMBL/GenBank/DDBJ databases">
        <authorList>
            <person name="Schikora-Tamarit M.A."/>
        </authorList>
    </citation>
    <scope>NUCLEOTIDE SEQUENCE</scope>
    <source>
        <strain evidence="2">CBS2887</strain>
    </source>
</reference>
<evidence type="ECO:0000256" key="1">
    <source>
        <dbReference type="SAM" id="SignalP"/>
    </source>
</evidence>
<reference evidence="2" key="1">
    <citation type="journal article" date="2021" name="Open Biol.">
        <title>Shared evolutionary footprints suggest mitochondrial oxidative damage underlies multiple complex I losses in fungi.</title>
        <authorList>
            <person name="Schikora-Tamarit M.A."/>
            <person name="Marcet-Houben M."/>
            <person name="Nosek J."/>
            <person name="Gabaldon T."/>
        </authorList>
    </citation>
    <scope>NUCLEOTIDE SEQUENCE</scope>
    <source>
        <strain evidence="2">CBS2887</strain>
    </source>
</reference>
<feature type="signal peptide" evidence="1">
    <location>
        <begin position="1"/>
        <end position="24"/>
    </location>
</feature>
<dbReference type="AlphaFoldDB" id="A0A9P8Q8I6"/>
<dbReference type="Proteomes" id="UP000774326">
    <property type="component" value="Unassembled WGS sequence"/>
</dbReference>
<proteinExistence type="predicted"/>
<name>A0A9P8Q8I6_WICPI</name>
<evidence type="ECO:0000313" key="3">
    <source>
        <dbReference type="Proteomes" id="UP000774326"/>
    </source>
</evidence>
<keyword evidence="3" id="KW-1185">Reference proteome</keyword>
<feature type="chain" id="PRO_5040453244" evidence="1">
    <location>
        <begin position="25"/>
        <end position="484"/>
    </location>
</feature>
<comment type="caution">
    <text evidence="2">The sequence shown here is derived from an EMBL/GenBank/DDBJ whole genome shotgun (WGS) entry which is preliminary data.</text>
</comment>
<gene>
    <name evidence="2" type="ORF">WICPIJ_004167</name>
</gene>
<protein>
    <submittedName>
        <fullName evidence="2">Uncharacterized protein</fullName>
    </submittedName>
</protein>
<accession>A0A9P8Q8I6</accession>